<dbReference type="Gene3D" id="3.40.50.720">
    <property type="entry name" value="NAD(P)-binding Rossmann-like Domain"/>
    <property type="match status" value="2"/>
</dbReference>
<feature type="binding site" evidence="5">
    <location>
        <position position="242"/>
    </location>
    <ligand>
        <name>NAD(+)</name>
        <dbReference type="ChEBI" id="CHEBI:57540"/>
    </ligand>
</feature>
<feature type="active site" description="Proton donor" evidence="5">
    <location>
        <position position="264"/>
    </location>
</feature>
<evidence type="ECO:0000256" key="3">
    <source>
        <dbReference type="ARBA" id="ARBA00023027"/>
    </source>
</evidence>
<dbReference type="STRING" id="111105.HR09_10480"/>
<comment type="pathway">
    <text evidence="5">Cofactor biosynthesis; pyridoxine 5'-phosphate biosynthesis; pyridoxine 5'-phosphate from D-erythrose 4-phosphate: step 2/5.</text>
</comment>
<comment type="subcellular location">
    <subcellularLocation>
        <location evidence="5">Cytoplasm</location>
    </subcellularLocation>
</comment>
<organism evidence="8 9">
    <name type="scientific">Porphyromonas gulae</name>
    <dbReference type="NCBI Taxonomy" id="111105"/>
    <lineage>
        <taxon>Bacteria</taxon>
        <taxon>Pseudomonadati</taxon>
        <taxon>Bacteroidota</taxon>
        <taxon>Bacteroidia</taxon>
        <taxon>Bacteroidales</taxon>
        <taxon>Porphyromonadaceae</taxon>
        <taxon>Porphyromonas</taxon>
    </lineage>
</organism>
<dbReference type="NCBIfam" id="NF001309">
    <property type="entry name" value="PRK00257.1"/>
    <property type="match status" value="1"/>
</dbReference>
<dbReference type="GO" id="GO:0033711">
    <property type="term" value="F:4-phosphoerythronate dehydrogenase activity"/>
    <property type="evidence" value="ECO:0007669"/>
    <property type="project" value="UniProtKB-EC"/>
</dbReference>
<dbReference type="EMBL" id="JRAI01000039">
    <property type="protein sequence ID" value="KGN86282.1"/>
    <property type="molecule type" value="Genomic_DNA"/>
</dbReference>
<dbReference type="PROSITE" id="PS00065">
    <property type="entry name" value="D_2_HYDROXYACID_DH_1"/>
    <property type="match status" value="1"/>
</dbReference>
<evidence type="ECO:0000256" key="2">
    <source>
        <dbReference type="ARBA" id="ARBA00023002"/>
    </source>
</evidence>
<dbReference type="PANTHER" id="PTHR10996">
    <property type="entry name" value="2-HYDROXYACID DEHYDROGENASE-RELATED"/>
    <property type="match status" value="1"/>
</dbReference>
<dbReference type="Gene3D" id="3.30.1370.170">
    <property type="match status" value="1"/>
</dbReference>
<name>A0A0A2F897_9PORP</name>
<keyword evidence="3 5" id="KW-0520">NAD</keyword>
<comment type="caution">
    <text evidence="5">Lacks conserved residue(s) required for the propagation of feature annotation.</text>
</comment>
<dbReference type="InterPro" id="IPR036291">
    <property type="entry name" value="NAD(P)-bd_dom_sf"/>
</dbReference>
<keyword evidence="1 5" id="KW-0963">Cytoplasm</keyword>
<feature type="active site" evidence="5">
    <location>
        <position position="218"/>
    </location>
</feature>
<dbReference type="GO" id="GO:0005737">
    <property type="term" value="C:cytoplasm"/>
    <property type="evidence" value="ECO:0007669"/>
    <property type="project" value="UniProtKB-SubCell"/>
</dbReference>
<dbReference type="EC" id="1.1.1.290" evidence="5"/>
<feature type="binding site" evidence="5">
    <location>
        <position position="54"/>
    </location>
    <ligand>
        <name>substrate</name>
    </ligand>
</feature>
<evidence type="ECO:0000259" key="6">
    <source>
        <dbReference type="Pfam" id="PF00389"/>
    </source>
</evidence>
<sequence length="378" mass="41510">MLSSPPSDPLKIVAEASVPYLRGIVDPVADITYLHSDHFSPDTIRHARALIVRSITKCTPALLQGTDVRLITTATAGFDHIDREYCESHGILWRNSPGCNAAAVAQYVMCCLCRLALREGFSLREKLMGIVGVGHVGGELKRLASAYGMKLLLCDPPRSEAERDSNFLPLSRLAEQCDIISFHVPLTHEGPHATYHLIDEALLRSCADKKPILINACRGAVADTQALIRAVRGGWLQALVIDCWEGEPNIDLSLLDLADIATPHIAGFSADGKANGARMCLEAITEVFGLEFPLLHTLAPPPPTHPIIDLTLFPDHRIERALLHTFDPLVPDRSLRASPKTFEEQRKAYPHPREMKAFTVIGATTEEAEILRGMDFIS</sequence>
<feature type="domain" description="D-isomer specific 2-hydroxyacid dehydrogenase NAD-binding" evidence="7">
    <location>
        <begin position="119"/>
        <end position="266"/>
    </location>
</feature>
<dbReference type="InterPro" id="IPR038251">
    <property type="entry name" value="PdxB_dimer_sf"/>
</dbReference>
<dbReference type="GO" id="GO:0051287">
    <property type="term" value="F:NAD binding"/>
    <property type="evidence" value="ECO:0007669"/>
    <property type="project" value="InterPro"/>
</dbReference>
<dbReference type="Pfam" id="PF02826">
    <property type="entry name" value="2-Hacid_dh_C"/>
    <property type="match status" value="1"/>
</dbReference>
<gene>
    <name evidence="5" type="primary">pdxB</name>
    <name evidence="8" type="ORF">HR08_04240</name>
</gene>
<keyword evidence="2 5" id="KW-0560">Oxidoreductase</keyword>
<accession>A0A0A2F897</accession>
<feature type="binding site" evidence="5">
    <location>
        <position position="155"/>
    </location>
    <ligand>
        <name>NAD(+)</name>
        <dbReference type="ChEBI" id="CHEBI:57540"/>
    </ligand>
</feature>
<comment type="function">
    <text evidence="5">Catalyzes the oxidation of erythronate-4-phosphate to 3-hydroxy-2-oxo-4-phosphonooxybutanoate.</text>
</comment>
<feature type="binding site" evidence="5">
    <location>
        <position position="267"/>
    </location>
    <ligand>
        <name>NAD(+)</name>
        <dbReference type="ChEBI" id="CHEBI:57540"/>
    </ligand>
</feature>
<evidence type="ECO:0000313" key="9">
    <source>
        <dbReference type="Proteomes" id="UP000030130"/>
    </source>
</evidence>
<dbReference type="UniPathway" id="UPA00244">
    <property type="reaction ID" value="UER00310"/>
</dbReference>
<dbReference type="InterPro" id="IPR006140">
    <property type="entry name" value="D-isomer_DH_NAD-bd"/>
</dbReference>
<evidence type="ECO:0000256" key="4">
    <source>
        <dbReference type="ARBA" id="ARBA00023096"/>
    </source>
</evidence>
<evidence type="ECO:0000256" key="1">
    <source>
        <dbReference type="ARBA" id="ARBA00022490"/>
    </source>
</evidence>
<evidence type="ECO:0000256" key="5">
    <source>
        <dbReference type="HAMAP-Rule" id="MF_01825"/>
    </source>
</evidence>
<comment type="catalytic activity">
    <reaction evidence="5">
        <text>4-phospho-D-erythronate + NAD(+) = (R)-3-hydroxy-2-oxo-4-phosphooxybutanoate + NADH + H(+)</text>
        <dbReference type="Rhea" id="RHEA:18829"/>
        <dbReference type="ChEBI" id="CHEBI:15378"/>
        <dbReference type="ChEBI" id="CHEBI:57540"/>
        <dbReference type="ChEBI" id="CHEBI:57945"/>
        <dbReference type="ChEBI" id="CHEBI:58538"/>
        <dbReference type="ChEBI" id="CHEBI:58766"/>
        <dbReference type="EC" id="1.1.1.290"/>
    </reaction>
</comment>
<dbReference type="eggNOG" id="COG0111">
    <property type="taxonomic scope" value="Bacteria"/>
</dbReference>
<comment type="similarity">
    <text evidence="5">Belongs to the D-isomer specific 2-hydroxyacid dehydrogenase family. PdxB subfamily.</text>
</comment>
<comment type="caution">
    <text evidence="8">The sequence shown here is derived from an EMBL/GenBank/DDBJ whole genome shotgun (WGS) entry which is preliminary data.</text>
</comment>
<dbReference type="SUPFAM" id="SSF51735">
    <property type="entry name" value="NAD(P)-binding Rossmann-fold domains"/>
    <property type="match status" value="1"/>
</dbReference>
<reference evidence="8 9" key="1">
    <citation type="submission" date="2014-08" db="EMBL/GenBank/DDBJ databases">
        <title>Porphyromonas gulae strain:COT-052_OH1451 Genome sequencing.</title>
        <authorList>
            <person name="Wallis C."/>
            <person name="Deusch O."/>
            <person name="O'Flynn C."/>
            <person name="Davis I."/>
            <person name="Jospin G."/>
            <person name="Darling A.E."/>
            <person name="Coil D.A."/>
            <person name="Alexiev A."/>
            <person name="Horsfall A."/>
            <person name="Kirkwood N."/>
            <person name="Harris S."/>
            <person name="Eisen J.A."/>
        </authorList>
    </citation>
    <scope>NUCLEOTIDE SEQUENCE [LARGE SCALE GENOMIC DNA]</scope>
    <source>
        <strain evidence="9">COT-052 OH1451</strain>
    </source>
</reference>
<dbReference type="Proteomes" id="UP000030130">
    <property type="component" value="Unassembled WGS sequence"/>
</dbReference>
<dbReference type="InterPro" id="IPR020921">
    <property type="entry name" value="Erythronate-4-P_DHase"/>
</dbReference>
<dbReference type="SUPFAM" id="SSF52283">
    <property type="entry name" value="Formate/glycerate dehydrogenase catalytic domain-like"/>
    <property type="match status" value="1"/>
</dbReference>
<comment type="subunit">
    <text evidence="5">Homodimer.</text>
</comment>
<feature type="binding site" evidence="5">
    <location>
        <position position="75"/>
    </location>
    <ligand>
        <name>substrate</name>
    </ligand>
</feature>
<dbReference type="OrthoDB" id="1522997at2"/>
<dbReference type="CDD" id="cd12158">
    <property type="entry name" value="ErythrP_dh"/>
    <property type="match status" value="1"/>
</dbReference>
<dbReference type="HAMAP" id="MF_01825">
    <property type="entry name" value="PdxB"/>
    <property type="match status" value="1"/>
</dbReference>
<keyword evidence="4 5" id="KW-0664">Pyridoxine biosynthesis</keyword>
<evidence type="ECO:0000259" key="7">
    <source>
        <dbReference type="Pfam" id="PF02826"/>
    </source>
</evidence>
<feature type="active site" evidence="5">
    <location>
        <position position="247"/>
    </location>
</feature>
<dbReference type="InterPro" id="IPR029752">
    <property type="entry name" value="D-isomer_DH_CS1"/>
</dbReference>
<dbReference type="Pfam" id="PF00389">
    <property type="entry name" value="2-Hacid_dh"/>
    <property type="match status" value="1"/>
</dbReference>
<feature type="domain" description="D-isomer specific 2-hydroxyacid dehydrogenase catalytic" evidence="6">
    <location>
        <begin position="42"/>
        <end position="288"/>
    </location>
</feature>
<dbReference type="InterPro" id="IPR050223">
    <property type="entry name" value="D-isomer_2-hydroxyacid_DH"/>
</dbReference>
<dbReference type="RefSeq" id="WP_039420699.1">
    <property type="nucleotide sequence ID" value="NZ_JRAI01000039.1"/>
</dbReference>
<dbReference type="InterPro" id="IPR006139">
    <property type="entry name" value="D-isomer_2_OHA_DH_cat_dom"/>
</dbReference>
<protein>
    <recommendedName>
        <fullName evidence="5">Erythronate-4-phosphate dehydrogenase</fullName>
        <ecNumber evidence="5">1.1.1.290</ecNumber>
    </recommendedName>
</protein>
<proteinExistence type="inferred from homology"/>
<dbReference type="GO" id="GO:0008615">
    <property type="term" value="P:pyridoxine biosynthetic process"/>
    <property type="evidence" value="ECO:0007669"/>
    <property type="project" value="UniProtKB-UniRule"/>
</dbReference>
<evidence type="ECO:0000313" key="8">
    <source>
        <dbReference type="EMBL" id="KGN86282.1"/>
    </source>
</evidence>
<dbReference type="AlphaFoldDB" id="A0A0A2F897"/>